<dbReference type="Proteomes" id="UP001215280">
    <property type="component" value="Unassembled WGS sequence"/>
</dbReference>
<evidence type="ECO:0000313" key="3">
    <source>
        <dbReference type="Proteomes" id="UP001215280"/>
    </source>
</evidence>
<dbReference type="AlphaFoldDB" id="A0AAD7JX48"/>
<feature type="region of interest" description="Disordered" evidence="1">
    <location>
        <begin position="349"/>
        <end position="377"/>
    </location>
</feature>
<feature type="compositionally biased region" description="Low complexity" evidence="1">
    <location>
        <begin position="300"/>
        <end position="323"/>
    </location>
</feature>
<organism evidence="2 3">
    <name type="scientific">Mycena maculata</name>
    <dbReference type="NCBI Taxonomy" id="230809"/>
    <lineage>
        <taxon>Eukaryota</taxon>
        <taxon>Fungi</taxon>
        <taxon>Dikarya</taxon>
        <taxon>Basidiomycota</taxon>
        <taxon>Agaricomycotina</taxon>
        <taxon>Agaricomycetes</taxon>
        <taxon>Agaricomycetidae</taxon>
        <taxon>Agaricales</taxon>
        <taxon>Marasmiineae</taxon>
        <taxon>Mycenaceae</taxon>
        <taxon>Mycena</taxon>
    </lineage>
</organism>
<feature type="compositionally biased region" description="Basic and acidic residues" evidence="1">
    <location>
        <begin position="112"/>
        <end position="147"/>
    </location>
</feature>
<feature type="compositionally biased region" description="Polar residues" evidence="1">
    <location>
        <begin position="349"/>
        <end position="369"/>
    </location>
</feature>
<proteinExistence type="predicted"/>
<dbReference type="EMBL" id="JARJLG010000017">
    <property type="protein sequence ID" value="KAJ7773735.1"/>
    <property type="molecule type" value="Genomic_DNA"/>
</dbReference>
<evidence type="ECO:0000313" key="2">
    <source>
        <dbReference type="EMBL" id="KAJ7773735.1"/>
    </source>
</evidence>
<gene>
    <name evidence="2" type="ORF">DFH07DRAFT_767677</name>
</gene>
<evidence type="ECO:0000256" key="1">
    <source>
        <dbReference type="SAM" id="MobiDB-lite"/>
    </source>
</evidence>
<comment type="caution">
    <text evidence="2">The sequence shown here is derived from an EMBL/GenBank/DDBJ whole genome shotgun (WGS) entry which is preliminary data.</text>
</comment>
<feature type="compositionally biased region" description="Low complexity" evidence="1">
    <location>
        <begin position="169"/>
        <end position="199"/>
    </location>
</feature>
<keyword evidence="3" id="KW-1185">Reference proteome</keyword>
<feature type="region of interest" description="Disordered" evidence="1">
    <location>
        <begin position="215"/>
        <end position="323"/>
    </location>
</feature>
<protein>
    <submittedName>
        <fullName evidence="2">Uncharacterized protein</fullName>
    </submittedName>
</protein>
<reference evidence="2" key="1">
    <citation type="submission" date="2023-03" db="EMBL/GenBank/DDBJ databases">
        <title>Massive genome expansion in bonnet fungi (Mycena s.s.) driven by repeated elements and novel gene families across ecological guilds.</title>
        <authorList>
            <consortium name="Lawrence Berkeley National Laboratory"/>
            <person name="Harder C.B."/>
            <person name="Miyauchi S."/>
            <person name="Viragh M."/>
            <person name="Kuo A."/>
            <person name="Thoen E."/>
            <person name="Andreopoulos B."/>
            <person name="Lu D."/>
            <person name="Skrede I."/>
            <person name="Drula E."/>
            <person name="Henrissat B."/>
            <person name="Morin E."/>
            <person name="Kohler A."/>
            <person name="Barry K."/>
            <person name="LaButti K."/>
            <person name="Morin E."/>
            <person name="Salamov A."/>
            <person name="Lipzen A."/>
            <person name="Mereny Z."/>
            <person name="Hegedus B."/>
            <person name="Baldrian P."/>
            <person name="Stursova M."/>
            <person name="Weitz H."/>
            <person name="Taylor A."/>
            <person name="Grigoriev I.V."/>
            <person name="Nagy L.G."/>
            <person name="Martin F."/>
            <person name="Kauserud H."/>
        </authorList>
    </citation>
    <scope>NUCLEOTIDE SEQUENCE</scope>
    <source>
        <strain evidence="2">CBHHK188m</strain>
    </source>
</reference>
<name>A0AAD7JX48_9AGAR</name>
<accession>A0AAD7JX48</accession>
<feature type="region of interest" description="Disordered" evidence="1">
    <location>
        <begin position="112"/>
        <end position="200"/>
    </location>
</feature>
<sequence>MSPSPLTGLAAPPASFIPCFVPDHLSENFVNHVDHSRHGSKNYYLLYLGPKQGVYSLKVRTHAMCCVSPELHTGGSHGTFPKPVGGLESLGTALLSSTHQVQVKTEALPQIKHDPGPALKAEDVKPSFSPVKEESTMPKVEDRKDRAGSSMAAQPASLSRPHSLAATHPPSLAASRPPSLAASHPHSLAAAVPPASLPRSRSRVHLPMSLVHEAVSTGRETTPLVSPPTPQARVQQAQRAVDKKRAVRPPPPGYTPVPDSDSESFEERDTPPSPSQAPPYLHASHAPRGLSSVASPRTNSSRSAPAPLSPESASPPTSASSPSAFPAVLADIRQGGKQRDVQCQHADTLQGGSSTLHMGFQGSSGSHASHLQAGRSASAMSQNDPFFVSSTGVIHHSSDKVFQEIGRGSIHVVYGWDVAVQCAQEVVRGAGSGAVSESMMDVEE</sequence>